<keyword evidence="1" id="KW-0812">Transmembrane</keyword>
<accession>A0A8D8QNY6</accession>
<dbReference type="AlphaFoldDB" id="A0A8D8QNY6"/>
<evidence type="ECO:0000313" key="2">
    <source>
        <dbReference type="EMBL" id="CAG6635544.1"/>
    </source>
</evidence>
<dbReference type="EMBL" id="HBUF01090324">
    <property type="protein sequence ID" value="CAG6635543.1"/>
    <property type="molecule type" value="Transcribed_RNA"/>
</dbReference>
<proteinExistence type="predicted"/>
<dbReference type="EMBL" id="HBUF01090325">
    <property type="protein sequence ID" value="CAG6635544.1"/>
    <property type="molecule type" value="Transcribed_RNA"/>
</dbReference>
<keyword evidence="1" id="KW-1133">Transmembrane helix</keyword>
<feature type="transmembrane region" description="Helical" evidence="1">
    <location>
        <begin position="40"/>
        <end position="61"/>
    </location>
</feature>
<evidence type="ECO:0000256" key="1">
    <source>
        <dbReference type="SAM" id="Phobius"/>
    </source>
</evidence>
<name>A0A8D8QNY6_9HEMI</name>
<reference evidence="2" key="1">
    <citation type="submission" date="2021-05" db="EMBL/GenBank/DDBJ databases">
        <authorList>
            <person name="Alioto T."/>
            <person name="Alioto T."/>
            <person name="Gomez Garrido J."/>
        </authorList>
    </citation>
    <scope>NUCLEOTIDE SEQUENCE</scope>
</reference>
<feature type="transmembrane region" description="Helical" evidence="1">
    <location>
        <begin position="6"/>
        <end position="28"/>
    </location>
</feature>
<sequence>MSFTSSLFWLLIISEVSAILFLIAFLYACVRRGSFLRMSVFHLIVLALFFLGTVESFSLIFDFTRKWSESQFGPLQLLMSDIDEKWRDDTSTWSICVTSFVPHCFHVPRCMSLC</sequence>
<protein>
    <submittedName>
        <fullName evidence="2">Uncharacterized protein</fullName>
    </submittedName>
</protein>
<keyword evidence="1" id="KW-0472">Membrane</keyword>
<organism evidence="2">
    <name type="scientific">Cacopsylla melanoneura</name>
    <dbReference type="NCBI Taxonomy" id="428564"/>
    <lineage>
        <taxon>Eukaryota</taxon>
        <taxon>Metazoa</taxon>
        <taxon>Ecdysozoa</taxon>
        <taxon>Arthropoda</taxon>
        <taxon>Hexapoda</taxon>
        <taxon>Insecta</taxon>
        <taxon>Pterygota</taxon>
        <taxon>Neoptera</taxon>
        <taxon>Paraneoptera</taxon>
        <taxon>Hemiptera</taxon>
        <taxon>Sternorrhyncha</taxon>
        <taxon>Psylloidea</taxon>
        <taxon>Psyllidae</taxon>
        <taxon>Psyllinae</taxon>
        <taxon>Cacopsylla</taxon>
    </lineage>
</organism>